<dbReference type="Proteomes" id="UP000441208">
    <property type="component" value="Unassembled WGS sequence"/>
</dbReference>
<accession>A0A6A3QNI3</accession>
<organism evidence="1 2">
    <name type="scientific">Phytophthora fragariae</name>
    <dbReference type="NCBI Taxonomy" id="53985"/>
    <lineage>
        <taxon>Eukaryota</taxon>
        <taxon>Sar</taxon>
        <taxon>Stramenopiles</taxon>
        <taxon>Oomycota</taxon>
        <taxon>Peronosporomycetes</taxon>
        <taxon>Peronosporales</taxon>
        <taxon>Peronosporaceae</taxon>
        <taxon>Phytophthora</taxon>
    </lineage>
</organism>
<name>A0A6A3QNI3_9STRA</name>
<protein>
    <submittedName>
        <fullName evidence="1">Uncharacterized protein</fullName>
    </submittedName>
</protein>
<reference evidence="1 2" key="1">
    <citation type="submission" date="2018-08" db="EMBL/GenBank/DDBJ databases">
        <title>Genomic investigation of the strawberry pathogen Phytophthora fragariae indicates pathogenicity is determined by transcriptional variation in three key races.</title>
        <authorList>
            <person name="Adams T.M."/>
            <person name="Armitage A.D."/>
            <person name="Sobczyk M.K."/>
            <person name="Bates H.J."/>
            <person name="Dunwell J.M."/>
            <person name="Nellist C.F."/>
            <person name="Harrison R.J."/>
        </authorList>
    </citation>
    <scope>NUCLEOTIDE SEQUENCE [LARGE SCALE GENOMIC DNA]</scope>
    <source>
        <strain evidence="1 2">NOV-71</strain>
    </source>
</reference>
<sequence length="161" mass="17084">MLQQINSLTATVGAPLAQSSRADTIGLTNNPTIPVVESSSGISAANVSCVRHNPMHGDASHAMHLSPPGISASTLTSVSAPPEIASLTSQDFPYPSSRIKGNFYSAPEDTLMAHRLFPTAGSPPGVLGPHYRHLDRPSRCSWRVGPLVYGETTQYFVNDCI</sequence>
<evidence type="ECO:0000313" key="2">
    <source>
        <dbReference type="Proteomes" id="UP000441208"/>
    </source>
</evidence>
<proteinExistence type="predicted"/>
<dbReference type="AlphaFoldDB" id="A0A6A3QNI3"/>
<comment type="caution">
    <text evidence="1">The sequence shown here is derived from an EMBL/GenBank/DDBJ whole genome shotgun (WGS) entry which is preliminary data.</text>
</comment>
<gene>
    <name evidence="1" type="ORF">PF007_g23220</name>
</gene>
<dbReference type="EMBL" id="QXFZ01002164">
    <property type="protein sequence ID" value="KAE9080004.1"/>
    <property type="molecule type" value="Genomic_DNA"/>
</dbReference>
<evidence type="ECO:0000313" key="1">
    <source>
        <dbReference type="EMBL" id="KAE9080004.1"/>
    </source>
</evidence>